<evidence type="ECO:0000313" key="2">
    <source>
        <dbReference type="EMBL" id="AKE42006.1"/>
    </source>
</evidence>
<organism evidence="2 4">
    <name type="scientific">Corynebacterium kutscheri</name>
    <dbReference type="NCBI Taxonomy" id="35755"/>
    <lineage>
        <taxon>Bacteria</taxon>
        <taxon>Bacillati</taxon>
        <taxon>Actinomycetota</taxon>
        <taxon>Actinomycetes</taxon>
        <taxon>Mycobacteriales</taxon>
        <taxon>Corynebacteriaceae</taxon>
        <taxon>Corynebacterium</taxon>
    </lineage>
</organism>
<dbReference type="STRING" id="35755.UL82_09340"/>
<feature type="transmembrane region" description="Helical" evidence="1">
    <location>
        <begin position="57"/>
        <end position="77"/>
    </location>
</feature>
<feature type="transmembrane region" description="Helical" evidence="1">
    <location>
        <begin position="178"/>
        <end position="195"/>
    </location>
</feature>
<evidence type="ECO:0000313" key="3">
    <source>
        <dbReference type="EMBL" id="VEH06180.1"/>
    </source>
</evidence>
<dbReference type="AlphaFoldDB" id="A0A0F6TE05"/>
<dbReference type="EMBL" id="LR134377">
    <property type="protein sequence ID" value="VEH06180.1"/>
    <property type="molecule type" value="Genomic_DNA"/>
</dbReference>
<feature type="transmembrane region" description="Helical" evidence="1">
    <location>
        <begin position="18"/>
        <end position="37"/>
    </location>
</feature>
<evidence type="ECO:0000313" key="5">
    <source>
        <dbReference type="Proteomes" id="UP000271380"/>
    </source>
</evidence>
<evidence type="ECO:0000313" key="4">
    <source>
        <dbReference type="Proteomes" id="UP000033457"/>
    </source>
</evidence>
<dbReference type="RefSeq" id="WP_046440558.1">
    <property type="nucleotide sequence ID" value="NZ_CP011312.1"/>
</dbReference>
<proteinExistence type="predicted"/>
<gene>
    <name evidence="3" type="ORF">NCTC949_00990</name>
    <name evidence="2" type="ORF">UL82_09340</name>
</gene>
<keyword evidence="1" id="KW-0472">Membrane</keyword>
<dbReference type="KEGG" id="cku:UL82_09340"/>
<protein>
    <submittedName>
        <fullName evidence="3">ABC transporter</fullName>
    </submittedName>
    <submittedName>
        <fullName evidence="2">ABC-2 family transporter protein</fullName>
    </submittedName>
</protein>
<keyword evidence="1" id="KW-0812">Transmembrane</keyword>
<reference evidence="2 4" key="1">
    <citation type="journal article" date="2015" name="Genome Announc.">
        <title>Complete Genome Sequence of Corynebacterium kutscheri DSM 20755, a Corynebacterial Type Strain with Remarkably Low G+C Content of Chromosomal DNA.</title>
        <authorList>
            <person name="Ruckert C."/>
            <person name="Albersmeier A."/>
            <person name="Winkler A."/>
            <person name="Tauch A."/>
        </authorList>
    </citation>
    <scope>NUCLEOTIDE SEQUENCE [LARGE SCALE GENOMIC DNA]</scope>
    <source>
        <strain evidence="2 4">DSM 20755</strain>
    </source>
</reference>
<feature type="transmembrane region" description="Helical" evidence="1">
    <location>
        <begin position="150"/>
        <end position="171"/>
    </location>
</feature>
<keyword evidence="4" id="KW-1185">Reference proteome</keyword>
<dbReference type="Proteomes" id="UP000271380">
    <property type="component" value="Chromosome"/>
</dbReference>
<dbReference type="OrthoDB" id="4420358at2"/>
<sequence>MFLGTILSEWTKLISTKAVYWTTGVMLALCLGYAALVGANTVDYADIGIAILYPQEVASGIAAFGFMIIAIQAIMIVTSEYRHNYQSATFTATPNRTLVVLAKWLIYALFAAVLVFLIVVASFYLAKIVAPGEAGATLRPFHDENALKIMWQYPLVCVLLVTFSQGLGYIIRQTAGTVTIVVALLVGLEAIIGFIPRVGKYVTEWGPFSHLNNWLGTSAIFGEEQKFTETQSAFYFAAWCVAIFIIGLVLVNRRDA</sequence>
<dbReference type="Proteomes" id="UP000033457">
    <property type="component" value="Chromosome"/>
</dbReference>
<dbReference type="EMBL" id="CP011312">
    <property type="protein sequence ID" value="AKE42006.1"/>
    <property type="molecule type" value="Genomic_DNA"/>
</dbReference>
<dbReference type="HOGENOM" id="CLU_051674_2_0_11"/>
<feature type="transmembrane region" description="Helical" evidence="1">
    <location>
        <begin position="233"/>
        <end position="251"/>
    </location>
</feature>
<feature type="transmembrane region" description="Helical" evidence="1">
    <location>
        <begin position="104"/>
        <end position="130"/>
    </location>
</feature>
<accession>A0A0F6TE05</accession>
<reference evidence="3 5" key="2">
    <citation type="submission" date="2018-12" db="EMBL/GenBank/DDBJ databases">
        <authorList>
            <consortium name="Pathogen Informatics"/>
        </authorList>
    </citation>
    <scope>NUCLEOTIDE SEQUENCE [LARGE SCALE GENOMIC DNA]</scope>
    <source>
        <strain evidence="3 5">NCTC949</strain>
    </source>
</reference>
<evidence type="ECO:0000256" key="1">
    <source>
        <dbReference type="SAM" id="Phobius"/>
    </source>
</evidence>
<name>A0A0F6TE05_9CORY</name>
<keyword evidence="1" id="KW-1133">Transmembrane helix</keyword>